<keyword evidence="2" id="KW-0808">Transferase</keyword>
<keyword evidence="10" id="KW-1185">Reference proteome</keyword>
<organism evidence="9 10">
    <name type="scientific">Hymenobacter aquaticus</name>
    <dbReference type="NCBI Taxonomy" id="1867101"/>
    <lineage>
        <taxon>Bacteria</taxon>
        <taxon>Pseudomonadati</taxon>
        <taxon>Bacteroidota</taxon>
        <taxon>Cytophagia</taxon>
        <taxon>Cytophagales</taxon>
        <taxon>Hymenobacteraceae</taxon>
        <taxon>Hymenobacter</taxon>
    </lineage>
</organism>
<sequence length="396" mass="43331">MPTNPTTPQGAPKPRTKHAALARPVSGEFSRQELAILGAPCGKIKELVIRLLPLLAPQLSVGYVDADHAAGDEADSGGAGGASPIMQAGASAELTDKIHFRRVDQRRELDGFAQKELLAHQSLVLVNGNHFRARQQLIILDPAKPLEKKLDRLTDVQLILLPEGVTEVPQYLQNHFAGQDIPTLALADTEGIAGFIKSWWQRSLPPLRGLVLAGGQSQRMQTDKGRLHYHGLEQREYAAQLLAQVCTDVHVSCRHDQIAELPAGLLPLPDRFLDLGPMGGILSAFQLDPNAAWLVVACDLPFLSEASLRHLVRHRNGAKMATAFQSPENEFPEPLITIWEPRGYGTLLRFLGLGYSCPRKALINSDIELLAAPDPRELRNVNTPEEAEVAKRELGN</sequence>
<evidence type="ECO:0000256" key="7">
    <source>
        <dbReference type="ARBA" id="ARBA00023150"/>
    </source>
</evidence>
<dbReference type="InterPro" id="IPR029044">
    <property type="entry name" value="Nucleotide-diphossugar_trans"/>
</dbReference>
<dbReference type="GO" id="GO:0016779">
    <property type="term" value="F:nucleotidyltransferase activity"/>
    <property type="evidence" value="ECO:0007669"/>
    <property type="project" value="TreeGrafter"/>
</dbReference>
<dbReference type="OrthoDB" id="9788394at2"/>
<dbReference type="PANTHER" id="PTHR19136:SF81">
    <property type="entry name" value="MOLYBDENUM COFACTOR GUANYLYLTRANSFERASE"/>
    <property type="match status" value="1"/>
</dbReference>
<accession>A0A4Z0PUE1</accession>
<dbReference type="Pfam" id="PF12804">
    <property type="entry name" value="NTP_transf_3"/>
    <property type="match status" value="1"/>
</dbReference>
<dbReference type="GO" id="GO:0006777">
    <property type="term" value="P:Mo-molybdopterin cofactor biosynthetic process"/>
    <property type="evidence" value="ECO:0007669"/>
    <property type="project" value="UniProtKB-KW"/>
</dbReference>
<dbReference type="SUPFAM" id="SSF53448">
    <property type="entry name" value="Nucleotide-diphospho-sugar transferases"/>
    <property type="match status" value="1"/>
</dbReference>
<keyword evidence="1" id="KW-0963">Cytoplasm</keyword>
<keyword evidence="7" id="KW-0501">Molybdenum cofactor biosynthesis</keyword>
<evidence type="ECO:0000313" key="9">
    <source>
        <dbReference type="EMBL" id="TGE21358.1"/>
    </source>
</evidence>
<dbReference type="GO" id="GO:0046872">
    <property type="term" value="F:metal ion binding"/>
    <property type="evidence" value="ECO:0007669"/>
    <property type="project" value="UniProtKB-KW"/>
</dbReference>
<feature type="domain" description="MobA-like NTP transferase" evidence="8">
    <location>
        <begin position="209"/>
        <end position="351"/>
    </location>
</feature>
<dbReference type="CDD" id="cd02503">
    <property type="entry name" value="MobA"/>
    <property type="match status" value="1"/>
</dbReference>
<evidence type="ECO:0000313" key="10">
    <source>
        <dbReference type="Proteomes" id="UP000297549"/>
    </source>
</evidence>
<name>A0A4Z0PUE1_9BACT</name>
<keyword evidence="5" id="KW-0460">Magnesium</keyword>
<evidence type="ECO:0000259" key="8">
    <source>
        <dbReference type="Pfam" id="PF12804"/>
    </source>
</evidence>
<keyword evidence="4" id="KW-0547">Nucleotide-binding</keyword>
<evidence type="ECO:0000256" key="5">
    <source>
        <dbReference type="ARBA" id="ARBA00022842"/>
    </source>
</evidence>
<dbReference type="Proteomes" id="UP000297549">
    <property type="component" value="Unassembled WGS sequence"/>
</dbReference>
<dbReference type="EMBL" id="SRLC01000002">
    <property type="protein sequence ID" value="TGE21358.1"/>
    <property type="molecule type" value="Genomic_DNA"/>
</dbReference>
<evidence type="ECO:0000256" key="3">
    <source>
        <dbReference type="ARBA" id="ARBA00022723"/>
    </source>
</evidence>
<gene>
    <name evidence="9" type="ORF">E5K00_13795</name>
</gene>
<reference evidence="9 10" key="1">
    <citation type="submission" date="2019-04" db="EMBL/GenBank/DDBJ databases">
        <authorList>
            <person name="Feng G."/>
            <person name="Zhang J."/>
            <person name="Zhu H."/>
        </authorList>
    </citation>
    <scope>NUCLEOTIDE SEQUENCE [LARGE SCALE GENOMIC DNA]</scope>
    <source>
        <strain evidence="9 10">JCM 31653</strain>
    </source>
</reference>
<dbReference type="InterPro" id="IPR013482">
    <property type="entry name" value="Molybde_CF_guanTrfase"/>
</dbReference>
<dbReference type="PANTHER" id="PTHR19136">
    <property type="entry name" value="MOLYBDENUM COFACTOR GUANYLYLTRANSFERASE"/>
    <property type="match status" value="1"/>
</dbReference>
<keyword evidence="3" id="KW-0479">Metal-binding</keyword>
<evidence type="ECO:0000256" key="2">
    <source>
        <dbReference type="ARBA" id="ARBA00022679"/>
    </source>
</evidence>
<evidence type="ECO:0000256" key="4">
    <source>
        <dbReference type="ARBA" id="ARBA00022741"/>
    </source>
</evidence>
<dbReference type="Gene3D" id="3.90.550.10">
    <property type="entry name" value="Spore Coat Polysaccharide Biosynthesis Protein SpsA, Chain A"/>
    <property type="match status" value="1"/>
</dbReference>
<proteinExistence type="predicted"/>
<dbReference type="AlphaFoldDB" id="A0A4Z0PUE1"/>
<evidence type="ECO:0000256" key="1">
    <source>
        <dbReference type="ARBA" id="ARBA00022490"/>
    </source>
</evidence>
<keyword evidence="6" id="KW-0342">GTP-binding</keyword>
<protein>
    <submittedName>
        <fullName evidence="9">Molybdopterin-guanine dinucleotide biosynthesis protein MobA</fullName>
    </submittedName>
</protein>
<dbReference type="InterPro" id="IPR025877">
    <property type="entry name" value="MobA-like_NTP_Trfase"/>
</dbReference>
<evidence type="ECO:0000256" key="6">
    <source>
        <dbReference type="ARBA" id="ARBA00023134"/>
    </source>
</evidence>
<comment type="caution">
    <text evidence="9">The sequence shown here is derived from an EMBL/GenBank/DDBJ whole genome shotgun (WGS) entry which is preliminary data.</text>
</comment>
<dbReference type="RefSeq" id="WP_135463908.1">
    <property type="nucleotide sequence ID" value="NZ_SRLC01000002.1"/>
</dbReference>
<dbReference type="GO" id="GO:0005525">
    <property type="term" value="F:GTP binding"/>
    <property type="evidence" value="ECO:0007669"/>
    <property type="project" value="UniProtKB-KW"/>
</dbReference>